<feature type="transmembrane region" description="Helical" evidence="6">
    <location>
        <begin position="419"/>
        <end position="436"/>
    </location>
</feature>
<keyword evidence="5 6" id="KW-0472">Membrane</keyword>
<evidence type="ECO:0000313" key="7">
    <source>
        <dbReference type="EMBL" id="RID49469.1"/>
    </source>
</evidence>
<feature type="transmembrane region" description="Helical" evidence="6">
    <location>
        <begin position="37"/>
        <end position="56"/>
    </location>
</feature>
<gene>
    <name evidence="7" type="ORF">BRARA_H00269</name>
</gene>
<evidence type="ECO:0000256" key="4">
    <source>
        <dbReference type="ARBA" id="ARBA00022989"/>
    </source>
</evidence>
<evidence type="ECO:0000256" key="3">
    <source>
        <dbReference type="ARBA" id="ARBA00022692"/>
    </source>
</evidence>
<feature type="transmembrane region" description="Helical" evidence="6">
    <location>
        <begin position="215"/>
        <end position="238"/>
    </location>
</feature>
<evidence type="ECO:0000256" key="5">
    <source>
        <dbReference type="ARBA" id="ARBA00023136"/>
    </source>
</evidence>
<accession>A0A397Y7B4</accession>
<dbReference type="NCBIfam" id="NF037981">
    <property type="entry name" value="NCS2_1"/>
    <property type="match status" value="1"/>
</dbReference>
<evidence type="ECO:0008006" key="9">
    <source>
        <dbReference type="Google" id="ProtNLM"/>
    </source>
</evidence>
<evidence type="ECO:0000313" key="8">
    <source>
        <dbReference type="Proteomes" id="UP000264353"/>
    </source>
</evidence>
<proteinExistence type="inferred from homology"/>
<dbReference type="GO" id="GO:0022857">
    <property type="term" value="F:transmembrane transporter activity"/>
    <property type="evidence" value="ECO:0007669"/>
    <property type="project" value="InterPro"/>
</dbReference>
<dbReference type="EMBL" id="CM010635">
    <property type="protein sequence ID" value="RID49469.1"/>
    <property type="molecule type" value="Genomic_DNA"/>
</dbReference>
<keyword evidence="4 6" id="KW-1133">Transmembrane helix</keyword>
<organism evidence="7 8">
    <name type="scientific">Brassica campestris</name>
    <name type="common">Field mustard</name>
    <dbReference type="NCBI Taxonomy" id="3711"/>
    <lineage>
        <taxon>Eukaryota</taxon>
        <taxon>Viridiplantae</taxon>
        <taxon>Streptophyta</taxon>
        <taxon>Embryophyta</taxon>
        <taxon>Tracheophyta</taxon>
        <taxon>Spermatophyta</taxon>
        <taxon>Magnoliopsida</taxon>
        <taxon>eudicotyledons</taxon>
        <taxon>Gunneridae</taxon>
        <taxon>Pentapetalae</taxon>
        <taxon>rosids</taxon>
        <taxon>malvids</taxon>
        <taxon>Brassicales</taxon>
        <taxon>Brassicaceae</taxon>
        <taxon>Brassiceae</taxon>
        <taxon>Brassica</taxon>
    </lineage>
</organism>
<dbReference type="GO" id="GO:0016020">
    <property type="term" value="C:membrane"/>
    <property type="evidence" value="ECO:0007669"/>
    <property type="project" value="UniProtKB-SubCell"/>
</dbReference>
<name>A0A397Y7B4_BRACM</name>
<keyword evidence="3 6" id="KW-0812">Transmembrane</keyword>
<evidence type="ECO:0000256" key="1">
    <source>
        <dbReference type="ARBA" id="ARBA00004141"/>
    </source>
</evidence>
<dbReference type="Proteomes" id="UP000264353">
    <property type="component" value="Chromosome A8"/>
</dbReference>
<feature type="transmembrane region" description="Helical" evidence="6">
    <location>
        <begin position="364"/>
        <end position="383"/>
    </location>
</feature>
<sequence>MAKIDDFAPFPVKDQLPGVEYCVSSSPNWPEGIVQGFQHYIVMLGTTVIIPSILVPLMGGGDVQKAEVINTVLFVSGINTLLQSLFGSRLPVVIGASYAYVIPALYITFSYRFTYYLHPHVRFEETMRAIQGALIIASISHMVMGFFGLWRILVRFLTPLSAAPLVILTGVGLVVLAFPQLARCVEIGLPALIILIILSQYLPHLFKCKRSICEQFAVLFTVAIVWAYAEILTAAGAYNKRPDSTQLSCRTDRSGLISASPWVRIPYPLQWGRPSFHASDAFAMIAASYVAIVETTGSLIAASRFGSATHIPPSVLSRGIGWQGIGVLLNGLFGTATGATALVENTGLLGLTKVGSRRVVQISAGFMIFFSIFGKFGAVLASIPLPIFAALYCVLFAYVASAGLGLLQFCNLNSFRTKFILGFSIFIGLSVAQYFTEYLFISGRGPVHTRTSAVSVLHHHFMFVYFLSVMIRLPWTQFNVIMQVIFSSAATVGIMAAFLLDCTHSYGHASVRRDSGRHWWEKFRVYYTDTRTEEFYALPYNLNRFFPSF</sequence>
<feature type="transmembrane region" description="Helical" evidence="6">
    <location>
        <begin position="281"/>
        <end position="302"/>
    </location>
</feature>
<feature type="transmembrane region" description="Helical" evidence="6">
    <location>
        <begin position="389"/>
        <end position="407"/>
    </location>
</feature>
<evidence type="ECO:0000256" key="2">
    <source>
        <dbReference type="ARBA" id="ARBA00008821"/>
    </source>
</evidence>
<feature type="transmembrane region" description="Helical" evidence="6">
    <location>
        <begin position="185"/>
        <end position="203"/>
    </location>
</feature>
<comment type="subcellular location">
    <subcellularLocation>
        <location evidence="1">Membrane</location>
        <topology evidence="1">Multi-pass membrane protein</topology>
    </subcellularLocation>
</comment>
<feature type="transmembrane region" description="Helical" evidence="6">
    <location>
        <begin position="129"/>
        <end position="150"/>
    </location>
</feature>
<dbReference type="AlphaFoldDB" id="A0A397Y7B4"/>
<protein>
    <recommendedName>
        <fullName evidence="9">Nucleobase-ascorbate transporter 4</fullName>
    </recommendedName>
</protein>
<dbReference type="PANTHER" id="PTHR11119">
    <property type="entry name" value="XANTHINE-URACIL / VITAMIN C PERMEASE FAMILY MEMBER"/>
    <property type="match status" value="1"/>
</dbReference>
<feature type="transmembrane region" description="Helical" evidence="6">
    <location>
        <begin position="322"/>
        <end position="343"/>
    </location>
</feature>
<reference evidence="7 8" key="1">
    <citation type="submission" date="2018-06" db="EMBL/GenBank/DDBJ databases">
        <title>WGS assembly of Brassica rapa FPsc.</title>
        <authorList>
            <person name="Bowman J."/>
            <person name="Kohchi T."/>
            <person name="Yamato K."/>
            <person name="Jenkins J."/>
            <person name="Shu S."/>
            <person name="Ishizaki K."/>
            <person name="Yamaoka S."/>
            <person name="Nishihama R."/>
            <person name="Nakamura Y."/>
            <person name="Berger F."/>
            <person name="Adam C."/>
            <person name="Aki S."/>
            <person name="Althoff F."/>
            <person name="Araki T."/>
            <person name="Arteaga-Vazquez M."/>
            <person name="Balasubrmanian S."/>
            <person name="Bauer D."/>
            <person name="Boehm C."/>
            <person name="Briginshaw L."/>
            <person name="Caballero-Perez J."/>
            <person name="Catarino B."/>
            <person name="Chen F."/>
            <person name="Chiyoda S."/>
            <person name="Chovatia M."/>
            <person name="Davies K."/>
            <person name="Delmans M."/>
            <person name="Demura T."/>
            <person name="Dierschke T."/>
            <person name="Dolan L."/>
            <person name="Dorantes-Acosta A."/>
            <person name="Eklund D."/>
            <person name="Florent S."/>
            <person name="Flores-Sandoval E."/>
            <person name="Fujiyama A."/>
            <person name="Fukuzawa H."/>
            <person name="Galik B."/>
            <person name="Grimanelli D."/>
            <person name="Grimwood J."/>
            <person name="Grossniklaus U."/>
            <person name="Hamada T."/>
            <person name="Haseloff J."/>
            <person name="Hetherington A."/>
            <person name="Higo A."/>
            <person name="Hirakawa Y."/>
            <person name="Hundley H."/>
            <person name="Ikeda Y."/>
            <person name="Inoue K."/>
            <person name="Inoue S."/>
            <person name="Ishida S."/>
            <person name="Jia Q."/>
            <person name="Kakita M."/>
            <person name="Kanazawa T."/>
            <person name="Kawai Y."/>
            <person name="Kawashima T."/>
            <person name="Kennedy M."/>
            <person name="Kinose K."/>
            <person name="Kinoshita T."/>
            <person name="Kohara Y."/>
            <person name="Koide E."/>
            <person name="Komatsu K."/>
            <person name="Kopischke S."/>
            <person name="Kubo M."/>
            <person name="Kyozuka J."/>
            <person name="Lagercrantz U."/>
            <person name="Lin S."/>
            <person name="Lindquist E."/>
            <person name="Lipzen A."/>
            <person name="Lu C."/>
            <person name="Luna E."/>
            <person name="Martienssen R."/>
            <person name="Minamino N."/>
            <person name="Mizutani M."/>
            <person name="Mizutani M."/>
            <person name="Mochizuki N."/>
            <person name="Monte I."/>
            <person name="Mosher R."/>
            <person name="Nagasaki H."/>
            <person name="Nakagami H."/>
            <person name="Naramoto S."/>
            <person name="Nishitani K."/>
            <person name="Ohtani M."/>
            <person name="Okamoto T."/>
            <person name="Okumura M."/>
            <person name="Phillips J."/>
            <person name="Pollak B."/>
            <person name="Reinders A."/>
            <person name="Roevekamp M."/>
            <person name="Sano R."/>
            <person name="Sawa S."/>
            <person name="Schmid M."/>
            <person name="Shirakawa M."/>
            <person name="Solano R."/>
            <person name="Spunde A."/>
            <person name="Suetsugu N."/>
            <person name="Sugano S."/>
            <person name="Sugiyama A."/>
            <person name="Sun R."/>
            <person name="Suzuki Y."/>
            <person name="Takenaka M."/>
            <person name="Takezawa D."/>
            <person name="Tomogane H."/>
            <person name="Tsuzuki M."/>
            <person name="Ueda T."/>
            <person name="Umeda M."/>
            <person name="Ward J."/>
            <person name="Watanabe Y."/>
            <person name="Yazaki K."/>
            <person name="Yokoyama R."/>
            <person name="Yoshitake Y."/>
            <person name="Yotsui I."/>
            <person name="Zachgo S."/>
            <person name="Schmutz J."/>
        </authorList>
    </citation>
    <scope>NUCLEOTIDE SEQUENCE [LARGE SCALE GENOMIC DNA]</scope>
    <source>
        <strain evidence="8">cv. B-3</strain>
    </source>
</reference>
<evidence type="ECO:0000256" key="6">
    <source>
        <dbReference type="SAM" id="Phobius"/>
    </source>
</evidence>
<feature type="transmembrane region" description="Helical" evidence="6">
    <location>
        <begin position="480"/>
        <end position="500"/>
    </location>
</feature>
<comment type="similarity">
    <text evidence="2">Belongs to the nucleobase:cation symporter-2 (NCS2) (TC 2.A.40) family.</text>
</comment>
<dbReference type="Pfam" id="PF00860">
    <property type="entry name" value="Xan_ur_permease"/>
    <property type="match status" value="1"/>
</dbReference>
<feature type="transmembrane region" description="Helical" evidence="6">
    <location>
        <begin position="156"/>
        <end position="178"/>
    </location>
</feature>
<dbReference type="InterPro" id="IPR006043">
    <property type="entry name" value="NCS2"/>
</dbReference>
<feature type="transmembrane region" description="Helical" evidence="6">
    <location>
        <begin position="456"/>
        <end position="473"/>
    </location>
</feature>